<dbReference type="GO" id="GO:0000271">
    <property type="term" value="P:polysaccharide biosynthetic process"/>
    <property type="evidence" value="ECO:0007669"/>
    <property type="project" value="TreeGrafter"/>
</dbReference>
<dbReference type="Pfam" id="PF01041">
    <property type="entry name" value="DegT_DnrJ_EryC1"/>
    <property type="match status" value="1"/>
</dbReference>
<evidence type="ECO:0008006" key="4">
    <source>
        <dbReference type="Google" id="ProtNLM"/>
    </source>
</evidence>
<accession>A0A0F9GVM2</accession>
<organism evidence="3">
    <name type="scientific">marine sediment metagenome</name>
    <dbReference type="NCBI Taxonomy" id="412755"/>
    <lineage>
        <taxon>unclassified sequences</taxon>
        <taxon>metagenomes</taxon>
        <taxon>ecological metagenomes</taxon>
    </lineage>
</organism>
<reference evidence="3" key="1">
    <citation type="journal article" date="2015" name="Nature">
        <title>Complex archaea that bridge the gap between prokaryotes and eukaryotes.</title>
        <authorList>
            <person name="Spang A."/>
            <person name="Saw J.H."/>
            <person name="Jorgensen S.L."/>
            <person name="Zaremba-Niedzwiedzka K."/>
            <person name="Martijn J."/>
            <person name="Lind A.E."/>
            <person name="van Eijk R."/>
            <person name="Schleper C."/>
            <person name="Guy L."/>
            <person name="Ettema T.J."/>
        </authorList>
    </citation>
    <scope>NUCLEOTIDE SEQUENCE</scope>
</reference>
<evidence type="ECO:0000256" key="2">
    <source>
        <dbReference type="ARBA" id="ARBA00037999"/>
    </source>
</evidence>
<comment type="caution">
    <text evidence="3">The sequence shown here is derived from an EMBL/GenBank/DDBJ whole genome shotgun (WGS) entry which is preliminary data.</text>
</comment>
<dbReference type="CDD" id="cd00616">
    <property type="entry name" value="AHBA_syn"/>
    <property type="match status" value="1"/>
</dbReference>
<dbReference type="GO" id="GO:0030170">
    <property type="term" value="F:pyridoxal phosphate binding"/>
    <property type="evidence" value="ECO:0007669"/>
    <property type="project" value="TreeGrafter"/>
</dbReference>
<sequence>MKFLNVKRQYDEWKDEFDAAYNRVMESGRYIGGKEVEAFEEEWARYCGAKYCVALSSGATSLTLALTASGIMPGEGVIVPSNTYIATWFAVLEVRCIPVVQEPDETYCMNKVRWYKGTKAIIPVHLYGIASNMAALERKAQKHNWTVISDCAQAHGAMFNGKNVGAFDWVNCWSFYPGKNLGAFGDAGAITTNQEDIMQKVKSLRNHGSTMKYENETWGVNGRMDPLQAAFLRIKLPHLDEMNDKRRKIATYYQKELADVPDLVLPVSPSYSHTVWHQFVVRHPKRAALKQWLEVNNVPTMMHYPIAPHQSIAILTSPFAKGKYPLAEEYASTVLSLPIDPFLSDAEIEQVVKAVKTFE</sequence>
<keyword evidence="1" id="KW-0663">Pyridoxal phosphate</keyword>
<dbReference type="Gene3D" id="3.40.640.10">
    <property type="entry name" value="Type I PLP-dependent aspartate aminotransferase-like (Major domain)"/>
    <property type="match status" value="1"/>
</dbReference>
<dbReference type="InterPro" id="IPR015424">
    <property type="entry name" value="PyrdxlP-dep_Trfase"/>
</dbReference>
<dbReference type="InterPro" id="IPR015422">
    <property type="entry name" value="PyrdxlP-dep_Trfase_small"/>
</dbReference>
<name>A0A0F9GVM2_9ZZZZ</name>
<dbReference type="InterPro" id="IPR015421">
    <property type="entry name" value="PyrdxlP-dep_Trfase_major"/>
</dbReference>
<gene>
    <name evidence="3" type="ORF">LCGC14_2074930</name>
</gene>
<dbReference type="EMBL" id="LAZR01024958">
    <property type="protein sequence ID" value="KKL73435.1"/>
    <property type="molecule type" value="Genomic_DNA"/>
</dbReference>
<proteinExistence type="inferred from homology"/>
<evidence type="ECO:0000256" key="1">
    <source>
        <dbReference type="ARBA" id="ARBA00022898"/>
    </source>
</evidence>
<protein>
    <recommendedName>
        <fullName evidence="4">DegT/DnrJ/EryC1/StrS family aminotransferase</fullName>
    </recommendedName>
</protein>
<evidence type="ECO:0000313" key="3">
    <source>
        <dbReference type="EMBL" id="KKL73435.1"/>
    </source>
</evidence>
<dbReference type="SUPFAM" id="SSF53383">
    <property type="entry name" value="PLP-dependent transferases"/>
    <property type="match status" value="1"/>
</dbReference>
<dbReference type="PANTHER" id="PTHR30244">
    <property type="entry name" value="TRANSAMINASE"/>
    <property type="match status" value="1"/>
</dbReference>
<dbReference type="AlphaFoldDB" id="A0A0F9GVM2"/>
<dbReference type="Gene3D" id="3.90.1150.10">
    <property type="entry name" value="Aspartate Aminotransferase, domain 1"/>
    <property type="match status" value="1"/>
</dbReference>
<dbReference type="InterPro" id="IPR000653">
    <property type="entry name" value="DegT/StrS_aminotransferase"/>
</dbReference>
<dbReference type="PIRSF" id="PIRSF000390">
    <property type="entry name" value="PLP_StrS"/>
    <property type="match status" value="1"/>
</dbReference>
<dbReference type="GO" id="GO:0008483">
    <property type="term" value="F:transaminase activity"/>
    <property type="evidence" value="ECO:0007669"/>
    <property type="project" value="TreeGrafter"/>
</dbReference>
<comment type="similarity">
    <text evidence="2">Belongs to the DegT/DnrJ/EryC1 family.</text>
</comment>
<dbReference type="PANTHER" id="PTHR30244:SF36">
    <property type="entry name" value="3-OXO-GLUCOSE-6-PHOSPHATE:GLUTAMATE AMINOTRANSFERASE"/>
    <property type="match status" value="1"/>
</dbReference>